<name>A0A2T4DW22_9BACT</name>
<organism evidence="1 2">
    <name type="scientific">Marivirga lumbricoides</name>
    <dbReference type="NCBI Taxonomy" id="1046115"/>
    <lineage>
        <taxon>Bacteria</taxon>
        <taxon>Pseudomonadati</taxon>
        <taxon>Bacteroidota</taxon>
        <taxon>Cytophagia</taxon>
        <taxon>Cytophagales</taxon>
        <taxon>Marivirgaceae</taxon>
        <taxon>Marivirga</taxon>
    </lineage>
</organism>
<protein>
    <submittedName>
        <fullName evidence="1">Uncharacterized protein</fullName>
    </submittedName>
</protein>
<evidence type="ECO:0000313" key="1">
    <source>
        <dbReference type="EMBL" id="PTB98012.1"/>
    </source>
</evidence>
<dbReference type="AlphaFoldDB" id="A0A2T4DW22"/>
<gene>
    <name evidence="1" type="ORF">C9994_00195</name>
</gene>
<accession>A0A2T4DW22</accession>
<dbReference type="Proteomes" id="UP000240608">
    <property type="component" value="Unassembled WGS sequence"/>
</dbReference>
<proteinExistence type="predicted"/>
<dbReference type="EMBL" id="PYVU01000001">
    <property type="protein sequence ID" value="PTB98012.1"/>
    <property type="molecule type" value="Genomic_DNA"/>
</dbReference>
<evidence type="ECO:0000313" key="2">
    <source>
        <dbReference type="Proteomes" id="UP000240608"/>
    </source>
</evidence>
<sequence>MASKHYQRTAESFVIFANVDSTILKINPYIQKYGFEFRNYNLSELESIFSGLFLPKEELDFPSKTDCHIVDIDISLRFYQALNSNPTGHHLLQNNKALMLQNLKVHEFNMNELNTELQNLSILHAKTMLFSRKLLFSLRLHYDGDVAIITDFTKALPHNEILFRTTGLQFIGRSPLKFSDESLIQDPDSYQLDNSKQDYLKLSEEKFNLSYEFHNVSTKYLTLITCLECLFNHGKDQITHTISKHLALILSEKKEDFQKNYQRIKKLYRVRSTITHGSQVKENMHELTNDLREKVRYAIIYCRQLNKSKKELFEYLKEKGFNS</sequence>
<comment type="caution">
    <text evidence="1">The sequence shown here is derived from an EMBL/GenBank/DDBJ whole genome shotgun (WGS) entry which is preliminary data.</text>
</comment>
<reference evidence="1 2" key="1">
    <citation type="submission" date="2018-03" db="EMBL/GenBank/DDBJ databases">
        <title>Cross-interface Injection: A General Nanoliter Liquid Handling Method Applied to Single Cells Genome Amplification Automated Nanoliter Liquid Handling Applied to Single Cell Multiple Displacement Amplification.</title>
        <authorList>
            <person name="Yun J."/>
            <person name="Xu P."/>
            <person name="Xu J."/>
            <person name="Dai X."/>
            <person name="Wang Y."/>
            <person name="Zheng X."/>
            <person name="Cao C."/>
            <person name="Yi Q."/>
            <person name="Zhu Y."/>
            <person name="Wang L."/>
            <person name="Dong Z."/>
            <person name="Huang Y."/>
            <person name="Huang L."/>
            <person name="Du W."/>
        </authorList>
    </citation>
    <scope>NUCLEOTIDE SEQUENCE [LARGE SCALE GENOMIC DNA]</scope>
    <source>
        <strain evidence="1 2">Z-D1-2</strain>
    </source>
</reference>